<keyword evidence="3" id="KW-1185">Reference proteome</keyword>
<proteinExistence type="predicted"/>
<dbReference type="SUPFAM" id="SSF109854">
    <property type="entry name" value="DinB/YfiT-like putative metalloenzymes"/>
    <property type="match status" value="1"/>
</dbReference>
<dbReference type="InterPro" id="IPR024344">
    <property type="entry name" value="MDMPI_metal-binding"/>
</dbReference>
<dbReference type="NCBIfam" id="TIGR03083">
    <property type="entry name" value="maleylpyruvate isomerase family mycothiol-dependent enzyme"/>
    <property type="match status" value="1"/>
</dbReference>
<gene>
    <name evidence="2" type="ORF">Sru01_59220</name>
</gene>
<evidence type="ECO:0000313" key="3">
    <source>
        <dbReference type="Proteomes" id="UP000655287"/>
    </source>
</evidence>
<reference evidence="2" key="1">
    <citation type="submission" date="2021-01" db="EMBL/GenBank/DDBJ databases">
        <title>Whole genome shotgun sequence of Sphaerisporangium rufum NBRC 109079.</title>
        <authorList>
            <person name="Komaki H."/>
            <person name="Tamura T."/>
        </authorList>
    </citation>
    <scope>NUCLEOTIDE SEQUENCE</scope>
    <source>
        <strain evidence="2">NBRC 109079</strain>
    </source>
</reference>
<dbReference type="RefSeq" id="WP_203992437.1">
    <property type="nucleotide sequence ID" value="NZ_BOOU01000084.1"/>
</dbReference>
<dbReference type="InterPro" id="IPR017517">
    <property type="entry name" value="Maleyloyr_isom"/>
</dbReference>
<dbReference type="EMBL" id="BOOU01000084">
    <property type="protein sequence ID" value="GII80940.1"/>
    <property type="molecule type" value="Genomic_DNA"/>
</dbReference>
<name>A0A919V817_9ACTN</name>
<dbReference type="InterPro" id="IPR034660">
    <property type="entry name" value="DinB/YfiT-like"/>
</dbReference>
<dbReference type="AlphaFoldDB" id="A0A919V817"/>
<accession>A0A919V817</accession>
<protein>
    <submittedName>
        <fullName evidence="2">TIGR03086 family protein</fullName>
    </submittedName>
</protein>
<dbReference type="Proteomes" id="UP000655287">
    <property type="component" value="Unassembled WGS sequence"/>
</dbReference>
<evidence type="ECO:0000259" key="1">
    <source>
        <dbReference type="Pfam" id="PF11716"/>
    </source>
</evidence>
<dbReference type="Gene3D" id="1.20.120.450">
    <property type="entry name" value="dinb family like domain"/>
    <property type="match status" value="1"/>
</dbReference>
<organism evidence="2 3">
    <name type="scientific">Sphaerisporangium rufum</name>
    <dbReference type="NCBI Taxonomy" id="1381558"/>
    <lineage>
        <taxon>Bacteria</taxon>
        <taxon>Bacillati</taxon>
        <taxon>Actinomycetota</taxon>
        <taxon>Actinomycetes</taxon>
        <taxon>Streptosporangiales</taxon>
        <taxon>Streptosporangiaceae</taxon>
        <taxon>Sphaerisporangium</taxon>
    </lineage>
</organism>
<feature type="domain" description="Mycothiol-dependent maleylpyruvate isomerase metal-binding" evidence="1">
    <location>
        <begin position="18"/>
        <end position="56"/>
    </location>
</feature>
<evidence type="ECO:0000313" key="2">
    <source>
        <dbReference type="EMBL" id="GII80940.1"/>
    </source>
</evidence>
<dbReference type="GO" id="GO:0046872">
    <property type="term" value="F:metal ion binding"/>
    <property type="evidence" value="ECO:0007669"/>
    <property type="project" value="InterPro"/>
</dbReference>
<comment type="caution">
    <text evidence="2">The sequence shown here is derived from an EMBL/GenBank/DDBJ whole genome shotgun (WGS) entry which is preliminary data.</text>
</comment>
<dbReference type="Pfam" id="PF11716">
    <property type="entry name" value="MDMPI_N"/>
    <property type="match status" value="1"/>
</dbReference>
<sequence>MLDFDRALRLDETALELVSDAIGDLTPSAWSRPTPCDGWSVRDLVEHMTAEHLAICGGTRPDGGPASAFKVVAGRWLGYFAGRATSTVFIPSLRSRQSTRTVLAVHLADMVVHRWDLAAALGQELEPPDELLQAAQAVATFVTDPAGPLVGEDRAYRAALPEVGGDRPIDALIRRYGRDPRWRAP</sequence>